<accession>A0A0E1X614</accession>
<evidence type="ECO:0000256" key="3">
    <source>
        <dbReference type="ARBA" id="ARBA00022729"/>
    </source>
</evidence>
<dbReference type="SUPFAM" id="SSF53850">
    <property type="entry name" value="Periplasmic binding protein-like II"/>
    <property type="match status" value="1"/>
</dbReference>
<dbReference type="PANTHER" id="PTHR30085:SF7">
    <property type="entry name" value="AMINO-ACID ABC TRANSPORTER-BINDING PROTEIN YHDW-RELATED"/>
    <property type="match status" value="1"/>
</dbReference>
<feature type="domain" description="Solute-binding protein family 3/N-terminal" evidence="5">
    <location>
        <begin position="35"/>
        <end position="264"/>
    </location>
</feature>
<dbReference type="GO" id="GO:0006865">
    <property type="term" value="P:amino acid transport"/>
    <property type="evidence" value="ECO:0007669"/>
    <property type="project" value="TreeGrafter"/>
</dbReference>
<dbReference type="PANTHER" id="PTHR30085">
    <property type="entry name" value="AMINO ACID ABC TRANSPORTER PERMEASE"/>
    <property type="match status" value="1"/>
</dbReference>
<sequence length="339" mass="36664">MKKTVWGALLAAGFALSAQGGAAADTLSTVKERGKVNCGVSQGVAGFSSPDDQGKWTGFDIDFCRAVSAAVFGDPDKVSFIPLSTKERFTALQSGTVDLLSRQTTWTLSRDAGMGIHFVGTAYYDGQGFMIRKDLGVDSALKLDGASICTEQGTTTEQNVADYFGAHNIKYEPVVIDSADGILKAFETGRCDVYTTDASALYVQRLKLAEPDAYMVLPEVISKEPLGPAVRQGDDKWFNIVRWTLFALLEAEELGITQKTVAADLDSRKPDIRRFLGSEGDNGQQLGLEPKWAYNIVASVGNYGEMFERTIGEGSLLKINRGINALWNKGGLMYAPPVK</sequence>
<organism evidence="6">
    <name type="scientific">Brucella pinnipedialis M292/94/1</name>
    <dbReference type="NCBI Taxonomy" id="520462"/>
    <lineage>
        <taxon>Bacteria</taxon>
        <taxon>Pseudomonadati</taxon>
        <taxon>Pseudomonadota</taxon>
        <taxon>Alphaproteobacteria</taxon>
        <taxon>Hyphomicrobiales</taxon>
        <taxon>Brucellaceae</taxon>
        <taxon>Brucella/Ochrobactrum group</taxon>
        <taxon>Brucella</taxon>
    </lineage>
</organism>
<protein>
    <submittedName>
        <fullName evidence="6">Extracellular solute-binding protein family 3</fullName>
    </submittedName>
</protein>
<dbReference type="SMART" id="SM00062">
    <property type="entry name" value="PBPb"/>
    <property type="match status" value="1"/>
</dbReference>
<evidence type="ECO:0000256" key="4">
    <source>
        <dbReference type="SAM" id="SignalP"/>
    </source>
</evidence>
<dbReference type="AlphaFoldDB" id="A0A0E1X614"/>
<dbReference type="CDD" id="cd13692">
    <property type="entry name" value="PBP2_BztA"/>
    <property type="match status" value="1"/>
</dbReference>
<keyword evidence="2" id="KW-0813">Transport</keyword>
<evidence type="ECO:0000259" key="5">
    <source>
        <dbReference type="SMART" id="SM00062"/>
    </source>
</evidence>
<proteinExistence type="inferred from homology"/>
<evidence type="ECO:0000256" key="2">
    <source>
        <dbReference type="ARBA" id="ARBA00022448"/>
    </source>
</evidence>
<comment type="similarity">
    <text evidence="1">Belongs to the bacterial solute-binding protein 3 family.</text>
</comment>
<evidence type="ECO:0000256" key="1">
    <source>
        <dbReference type="ARBA" id="ARBA00010333"/>
    </source>
</evidence>
<dbReference type="Gene3D" id="3.40.190.10">
    <property type="entry name" value="Periplasmic binding protein-like II"/>
    <property type="match status" value="2"/>
</dbReference>
<feature type="signal peptide" evidence="4">
    <location>
        <begin position="1"/>
        <end position="23"/>
    </location>
</feature>
<dbReference type="HOGENOM" id="CLU_019602_3_2_5"/>
<dbReference type="InterPro" id="IPR051455">
    <property type="entry name" value="Bact_solute-bind_prot3"/>
</dbReference>
<evidence type="ECO:0000313" key="6">
    <source>
        <dbReference type="EMBL" id="EEZ28647.1"/>
    </source>
</evidence>
<feature type="chain" id="PRO_5002389199" evidence="4">
    <location>
        <begin position="24"/>
        <end position="339"/>
    </location>
</feature>
<gene>
    <name evidence="6" type="ORF">BALG_02000</name>
</gene>
<dbReference type="Pfam" id="PF00497">
    <property type="entry name" value="SBP_bac_3"/>
    <property type="match status" value="1"/>
</dbReference>
<dbReference type="RefSeq" id="WP_006641579.1">
    <property type="nucleotide sequence ID" value="NZ_EQ999534.1"/>
</dbReference>
<dbReference type="Proteomes" id="UP000004659">
    <property type="component" value="Unassembled WGS sequence"/>
</dbReference>
<dbReference type="EMBL" id="EQ999534">
    <property type="protein sequence ID" value="EEZ28647.1"/>
    <property type="molecule type" value="Genomic_DNA"/>
</dbReference>
<reference evidence="6" key="1">
    <citation type="submission" date="2009-01" db="EMBL/GenBank/DDBJ databases">
        <title>The Genome Sequence of Brucella pinnipedialis M292/94/1.</title>
        <authorList>
            <consortium name="The Broad Institute Genome Sequencing Platform"/>
            <person name="Ward D."/>
            <person name="Young S.K."/>
            <person name="Kodira C.D."/>
            <person name="Zeng Q."/>
            <person name="Koehrsen M."/>
            <person name="Alvarado L."/>
            <person name="Berlin A."/>
            <person name="Borenstein D."/>
            <person name="Chen Z."/>
            <person name="Engels R."/>
            <person name="Freedman E."/>
            <person name="Gellesch M."/>
            <person name="Goldberg J."/>
            <person name="Griggs A."/>
            <person name="Gujja S."/>
            <person name="Heiman D."/>
            <person name="Hepburn T."/>
            <person name="Howarth C."/>
            <person name="Jen D."/>
            <person name="Larson L."/>
            <person name="Lewis B."/>
            <person name="Mehta T."/>
            <person name="Park D."/>
            <person name="Pearson M."/>
            <person name="Roberts A."/>
            <person name="Saif S."/>
            <person name="Shea T."/>
            <person name="Shenoy N."/>
            <person name="Sisk P."/>
            <person name="Stolte C."/>
            <person name="Sykes S."/>
            <person name="Walk T."/>
            <person name="White J."/>
            <person name="Yandava C."/>
            <person name="Whatmore A.M."/>
            <person name="Perrett L.L."/>
            <person name="O'Callaghan D."/>
            <person name="Nusbaum C."/>
            <person name="Galagan J."/>
            <person name="Birren B."/>
        </authorList>
    </citation>
    <scope>NUCLEOTIDE SEQUENCE [LARGE SCALE GENOMIC DNA]</scope>
    <source>
        <strain evidence="6">M292/94/1</strain>
    </source>
</reference>
<keyword evidence="3 4" id="KW-0732">Signal</keyword>
<name>A0A0E1X614_9HYPH</name>
<dbReference type="InterPro" id="IPR001638">
    <property type="entry name" value="Solute-binding_3/MltF_N"/>
</dbReference>